<name>A0AB36THM7_ACETH</name>
<dbReference type="FunFam" id="2.40.30.20:FF:000003">
    <property type="entry name" value="Riboflavin synthase, alpha subunit"/>
    <property type="match status" value="1"/>
</dbReference>
<dbReference type="GO" id="GO:0004746">
    <property type="term" value="F:riboflavin synthase activity"/>
    <property type="evidence" value="ECO:0007669"/>
    <property type="project" value="UniProtKB-UniRule"/>
</dbReference>
<dbReference type="InterPro" id="IPR017938">
    <property type="entry name" value="Riboflavin_synthase-like_b-brl"/>
</dbReference>
<dbReference type="GeneID" id="35806012"/>
<evidence type="ECO:0000256" key="6">
    <source>
        <dbReference type="ARBA" id="ARBA00013950"/>
    </source>
</evidence>
<comment type="pathway">
    <text evidence="3">Cofactor biosynthesis; riboflavin biosynthesis; riboflavin from 2-hydroxy-3-oxobutyl phosphate and 5-amino-6-(D-ribitylamino)uracil: step 2/2.</text>
</comment>
<evidence type="ECO:0000256" key="11">
    <source>
        <dbReference type="PROSITE-ProRule" id="PRU00524"/>
    </source>
</evidence>
<feature type="domain" description="Lumazine-binding" evidence="12">
    <location>
        <begin position="1"/>
        <end position="96"/>
    </location>
</feature>
<dbReference type="PANTHER" id="PTHR21098">
    <property type="entry name" value="RIBOFLAVIN SYNTHASE ALPHA CHAIN"/>
    <property type="match status" value="1"/>
</dbReference>
<evidence type="ECO:0000256" key="9">
    <source>
        <dbReference type="ARBA" id="ARBA00022737"/>
    </source>
</evidence>
<accession>A0AB36THM7</accession>
<dbReference type="EC" id="2.5.1.9" evidence="5 10"/>
<feature type="domain" description="Lumazine-binding" evidence="12">
    <location>
        <begin position="97"/>
        <end position="193"/>
    </location>
</feature>
<evidence type="ECO:0000256" key="4">
    <source>
        <dbReference type="ARBA" id="ARBA00011233"/>
    </source>
</evidence>
<sequence length="218" mass="23908">MFTGIVEEIGLVKEIIPGNKSIKLTIKCEKIMDDVKVGDSIAVNGICLTVTSLDNGAFTADVMPQTMRKTNLGNLRTGEKVNLERALRPVDRMGGHIVSGHIDGTGVILSKEEEDNAIWLEISAPSDILKYIVVRGSVALDGVSLTVAYVDEKSFKVSLIPHTASVTILGSKKPGDRINIECDMLGKYVEKLMCFDRQDKKEEKKSVTLDFLREHGFA</sequence>
<dbReference type="NCBIfam" id="NF009566">
    <property type="entry name" value="PRK13020.1"/>
    <property type="match status" value="1"/>
</dbReference>
<proteinExistence type="predicted"/>
<evidence type="ECO:0000256" key="1">
    <source>
        <dbReference type="ARBA" id="ARBA00000968"/>
    </source>
</evidence>
<dbReference type="PANTHER" id="PTHR21098:SF0">
    <property type="entry name" value="RIBOFLAVIN SYNTHASE"/>
    <property type="match status" value="1"/>
</dbReference>
<keyword evidence="9" id="KW-0677">Repeat</keyword>
<feature type="repeat" description="Lumazine-binding" evidence="11">
    <location>
        <begin position="97"/>
        <end position="193"/>
    </location>
</feature>
<evidence type="ECO:0000256" key="8">
    <source>
        <dbReference type="ARBA" id="ARBA00022679"/>
    </source>
</evidence>
<dbReference type="RefSeq" id="WP_003512106.1">
    <property type="nucleotide sequence ID" value="NZ_CP013828.1"/>
</dbReference>
<evidence type="ECO:0000256" key="3">
    <source>
        <dbReference type="ARBA" id="ARBA00004887"/>
    </source>
</evidence>
<keyword evidence="8" id="KW-0808">Transferase</keyword>
<dbReference type="InterPro" id="IPR023366">
    <property type="entry name" value="ATP_synth_asu-like_sf"/>
</dbReference>
<gene>
    <name evidence="13" type="ORF">M972_112227</name>
</gene>
<dbReference type="GO" id="GO:0009231">
    <property type="term" value="P:riboflavin biosynthetic process"/>
    <property type="evidence" value="ECO:0007669"/>
    <property type="project" value="UniProtKB-KW"/>
</dbReference>
<dbReference type="EMBL" id="PDBW01000001">
    <property type="protein sequence ID" value="PFH03417.1"/>
    <property type="molecule type" value="Genomic_DNA"/>
</dbReference>
<evidence type="ECO:0000256" key="5">
    <source>
        <dbReference type="ARBA" id="ARBA00012827"/>
    </source>
</evidence>
<evidence type="ECO:0000256" key="7">
    <source>
        <dbReference type="ARBA" id="ARBA00022619"/>
    </source>
</evidence>
<dbReference type="FunFam" id="2.40.30.20:FF:000004">
    <property type="entry name" value="Riboflavin synthase, alpha subunit"/>
    <property type="match status" value="1"/>
</dbReference>
<dbReference type="SUPFAM" id="SSF63380">
    <property type="entry name" value="Riboflavin synthase domain-like"/>
    <property type="match status" value="2"/>
</dbReference>
<dbReference type="CDD" id="cd00402">
    <property type="entry name" value="Riboflavin_synthase_like"/>
    <property type="match status" value="1"/>
</dbReference>
<evidence type="ECO:0000259" key="12">
    <source>
        <dbReference type="PROSITE" id="PS51177"/>
    </source>
</evidence>
<dbReference type="AlphaFoldDB" id="A0AB36THM7"/>
<dbReference type="InterPro" id="IPR001783">
    <property type="entry name" value="Lumazine-bd"/>
</dbReference>
<dbReference type="Proteomes" id="UP000223596">
    <property type="component" value="Unassembled WGS sequence"/>
</dbReference>
<comment type="function">
    <text evidence="2">Catalyzes the dismutation of two molecules of 6,7-dimethyl-8-ribityllumazine, resulting in the formation of riboflavin and 5-amino-6-(D-ribitylamino)uracil.</text>
</comment>
<evidence type="ECO:0000256" key="10">
    <source>
        <dbReference type="NCBIfam" id="TIGR00187"/>
    </source>
</evidence>
<evidence type="ECO:0000313" key="14">
    <source>
        <dbReference type="Proteomes" id="UP000223596"/>
    </source>
</evidence>
<dbReference type="Pfam" id="PF00677">
    <property type="entry name" value="Lum_binding"/>
    <property type="match status" value="2"/>
</dbReference>
<comment type="subunit">
    <text evidence="4">Homotrimer.</text>
</comment>
<dbReference type="Gene3D" id="2.40.30.20">
    <property type="match status" value="2"/>
</dbReference>
<dbReference type="InterPro" id="IPR026017">
    <property type="entry name" value="Lumazine-bd_dom"/>
</dbReference>
<evidence type="ECO:0000313" key="13">
    <source>
        <dbReference type="EMBL" id="PFH03417.1"/>
    </source>
</evidence>
<comment type="caution">
    <text evidence="13">The sequence shown here is derived from an EMBL/GenBank/DDBJ whole genome shotgun (WGS) entry which is preliminary data.</text>
</comment>
<dbReference type="PIRSF" id="PIRSF000498">
    <property type="entry name" value="Riboflavin_syn_A"/>
    <property type="match status" value="1"/>
</dbReference>
<dbReference type="NCBIfam" id="NF006767">
    <property type="entry name" value="PRK09289.1"/>
    <property type="match status" value="1"/>
</dbReference>
<keyword evidence="7" id="KW-0686">Riboflavin biosynthesis</keyword>
<organism evidence="13 14">
    <name type="scientific">Acetivibrio thermocellus AD2</name>
    <dbReference type="NCBI Taxonomy" id="1138384"/>
    <lineage>
        <taxon>Bacteria</taxon>
        <taxon>Bacillati</taxon>
        <taxon>Bacillota</taxon>
        <taxon>Clostridia</taxon>
        <taxon>Eubacteriales</taxon>
        <taxon>Oscillospiraceae</taxon>
        <taxon>Acetivibrio</taxon>
    </lineage>
</organism>
<comment type="catalytic activity">
    <reaction evidence="1">
        <text>2 6,7-dimethyl-8-(1-D-ribityl)lumazine + H(+) = 5-amino-6-(D-ribitylamino)uracil + riboflavin</text>
        <dbReference type="Rhea" id="RHEA:20772"/>
        <dbReference type="ChEBI" id="CHEBI:15378"/>
        <dbReference type="ChEBI" id="CHEBI:15934"/>
        <dbReference type="ChEBI" id="CHEBI:57986"/>
        <dbReference type="ChEBI" id="CHEBI:58201"/>
        <dbReference type="EC" id="2.5.1.9"/>
    </reaction>
</comment>
<feature type="repeat" description="Lumazine-binding" evidence="11">
    <location>
        <begin position="1"/>
        <end position="96"/>
    </location>
</feature>
<reference evidence="13 14" key="1">
    <citation type="submission" date="2017-09" db="EMBL/GenBank/DDBJ databases">
        <title>Evaluation of Pacific Biosciences Sequencing Technology to Finishing C. thermocellum Genome Sequences.</title>
        <authorList>
            <person name="Brown S."/>
        </authorList>
    </citation>
    <scope>NUCLEOTIDE SEQUENCE [LARGE SCALE GENOMIC DNA]</scope>
    <source>
        <strain evidence="13 14">AD2</strain>
    </source>
</reference>
<dbReference type="PROSITE" id="PS51177">
    <property type="entry name" value="LUMAZINE_BIND"/>
    <property type="match status" value="2"/>
</dbReference>
<evidence type="ECO:0000256" key="2">
    <source>
        <dbReference type="ARBA" id="ARBA00002803"/>
    </source>
</evidence>
<dbReference type="NCBIfam" id="TIGR00187">
    <property type="entry name" value="ribE"/>
    <property type="match status" value="1"/>
</dbReference>
<protein>
    <recommendedName>
        <fullName evidence="6 10">Riboflavin synthase</fullName>
        <ecNumber evidence="5 10">2.5.1.9</ecNumber>
    </recommendedName>
</protein>